<dbReference type="GO" id="GO:0008800">
    <property type="term" value="F:beta-lactamase activity"/>
    <property type="evidence" value="ECO:0007669"/>
    <property type="project" value="UniProtKB-EC"/>
</dbReference>
<dbReference type="RefSeq" id="WP_255134906.1">
    <property type="nucleotide sequence ID" value="NZ_JANDBC010000002.1"/>
</dbReference>
<name>A0A9X2REI3_9BACT</name>
<comment type="similarity">
    <text evidence="2">Belongs to the class-A beta-lactamase family.</text>
</comment>
<evidence type="ECO:0000313" key="7">
    <source>
        <dbReference type="Proteomes" id="UP001139125"/>
    </source>
</evidence>
<evidence type="ECO:0000256" key="4">
    <source>
        <dbReference type="SAM" id="SignalP"/>
    </source>
</evidence>
<dbReference type="SUPFAM" id="SSF56601">
    <property type="entry name" value="beta-lactamase/transpeptidase-like"/>
    <property type="match status" value="1"/>
</dbReference>
<reference evidence="6" key="1">
    <citation type="submission" date="2022-06" db="EMBL/GenBank/DDBJ databases">
        <title>Gracilimonas sp. CAU 1638 isolated from sea sediment.</title>
        <authorList>
            <person name="Kim W."/>
        </authorList>
    </citation>
    <scope>NUCLEOTIDE SEQUENCE</scope>
    <source>
        <strain evidence="6">CAU 1638</strain>
    </source>
</reference>
<dbReference type="EC" id="3.5.2.6" evidence="3"/>
<evidence type="ECO:0000256" key="3">
    <source>
        <dbReference type="ARBA" id="ARBA00012865"/>
    </source>
</evidence>
<dbReference type="PANTHER" id="PTHR35333:SF3">
    <property type="entry name" value="BETA-LACTAMASE-TYPE TRANSPEPTIDASE FOLD CONTAINING PROTEIN"/>
    <property type="match status" value="1"/>
</dbReference>
<dbReference type="InterPro" id="IPR000871">
    <property type="entry name" value="Beta-lactam_class-A"/>
</dbReference>
<sequence length="298" mass="33625">MRSLSFLLLFCFLISCSSPQHPETLPELENLINSRVSEIEGTFGISFKSLQDPDFVISINEDERFHAASTMKTPVIMELYRQAEQGRFSVQDSITVQNEFVSIVDSSTFTMSVSEDSEQDLYSLLGKKTSLYHLAYEMITRSSNLATNILIDFLDAKKVTAAMREIGADSIEVLRGVEDIKAYEAGLSNTTTPKDLRIMFEELAKGDLLTKESKQEILSILKQQKYNDMFPVKLPEDTPIAHKTGWITNVHHDSGIIYMPDGDAFVLVFLSKNAPDREAVLEASADIARYCYDFMNNR</sequence>
<dbReference type="EMBL" id="JANDBC010000002">
    <property type="protein sequence ID" value="MCP9292031.1"/>
    <property type="molecule type" value="Genomic_DNA"/>
</dbReference>
<feature type="signal peptide" evidence="4">
    <location>
        <begin position="1"/>
        <end position="22"/>
    </location>
</feature>
<dbReference type="AlphaFoldDB" id="A0A9X2REI3"/>
<keyword evidence="4" id="KW-0732">Signal</keyword>
<evidence type="ECO:0000313" key="6">
    <source>
        <dbReference type="EMBL" id="MCP9292031.1"/>
    </source>
</evidence>
<keyword evidence="6" id="KW-0378">Hydrolase</keyword>
<keyword evidence="7" id="KW-1185">Reference proteome</keyword>
<gene>
    <name evidence="6" type="ORF">NM125_10625</name>
</gene>
<dbReference type="InterPro" id="IPR045155">
    <property type="entry name" value="Beta-lactam_cat"/>
</dbReference>
<dbReference type="Pfam" id="PF13354">
    <property type="entry name" value="Beta-lactamase2"/>
    <property type="match status" value="1"/>
</dbReference>
<comment type="caution">
    <text evidence="6">The sequence shown here is derived from an EMBL/GenBank/DDBJ whole genome shotgun (WGS) entry which is preliminary data.</text>
</comment>
<dbReference type="GO" id="GO:0046677">
    <property type="term" value="P:response to antibiotic"/>
    <property type="evidence" value="ECO:0007669"/>
    <property type="project" value="InterPro"/>
</dbReference>
<proteinExistence type="inferred from homology"/>
<dbReference type="PANTHER" id="PTHR35333">
    <property type="entry name" value="BETA-LACTAMASE"/>
    <property type="match status" value="1"/>
</dbReference>
<evidence type="ECO:0000259" key="5">
    <source>
        <dbReference type="Pfam" id="PF13354"/>
    </source>
</evidence>
<dbReference type="InterPro" id="IPR012338">
    <property type="entry name" value="Beta-lactam/transpept-like"/>
</dbReference>
<dbReference type="GO" id="GO:0030655">
    <property type="term" value="P:beta-lactam antibiotic catabolic process"/>
    <property type="evidence" value="ECO:0007669"/>
    <property type="project" value="InterPro"/>
</dbReference>
<protein>
    <recommendedName>
        <fullName evidence="3">beta-lactamase</fullName>
        <ecNumber evidence="3">3.5.2.6</ecNumber>
    </recommendedName>
</protein>
<comment type="catalytic activity">
    <reaction evidence="1">
        <text>a beta-lactam + H2O = a substituted beta-amino acid</text>
        <dbReference type="Rhea" id="RHEA:20401"/>
        <dbReference type="ChEBI" id="CHEBI:15377"/>
        <dbReference type="ChEBI" id="CHEBI:35627"/>
        <dbReference type="ChEBI" id="CHEBI:140347"/>
        <dbReference type="EC" id="3.5.2.6"/>
    </reaction>
</comment>
<evidence type="ECO:0000256" key="2">
    <source>
        <dbReference type="ARBA" id="ARBA00009009"/>
    </source>
</evidence>
<evidence type="ECO:0000256" key="1">
    <source>
        <dbReference type="ARBA" id="ARBA00001526"/>
    </source>
</evidence>
<dbReference type="Gene3D" id="3.40.710.10">
    <property type="entry name" value="DD-peptidase/beta-lactamase superfamily"/>
    <property type="match status" value="2"/>
</dbReference>
<organism evidence="6 7">
    <name type="scientific">Gracilimonas sediminicola</name>
    <dbReference type="NCBI Taxonomy" id="2952158"/>
    <lineage>
        <taxon>Bacteria</taxon>
        <taxon>Pseudomonadati</taxon>
        <taxon>Balneolota</taxon>
        <taxon>Balneolia</taxon>
        <taxon>Balneolales</taxon>
        <taxon>Balneolaceae</taxon>
        <taxon>Gracilimonas</taxon>
    </lineage>
</organism>
<feature type="domain" description="Beta-lactamase class A catalytic" evidence="5">
    <location>
        <begin position="44"/>
        <end position="269"/>
    </location>
</feature>
<dbReference type="PROSITE" id="PS51257">
    <property type="entry name" value="PROKAR_LIPOPROTEIN"/>
    <property type="match status" value="1"/>
</dbReference>
<feature type="chain" id="PRO_5040847463" description="beta-lactamase" evidence="4">
    <location>
        <begin position="23"/>
        <end position="298"/>
    </location>
</feature>
<dbReference type="Proteomes" id="UP001139125">
    <property type="component" value="Unassembled WGS sequence"/>
</dbReference>
<accession>A0A9X2REI3</accession>